<keyword evidence="1" id="KW-1003">Cell membrane</keyword>
<dbReference type="Gene3D" id="3.40.190.10">
    <property type="entry name" value="Periplasmic binding protein-like II"/>
    <property type="match status" value="2"/>
</dbReference>
<reference evidence="6 7" key="1">
    <citation type="submission" date="2022-01" db="EMBL/GenBank/DDBJ databases">
        <title>Novel bile acid biosynthetic pathways are enriched in the microbiome of centenarians.</title>
        <authorList>
            <person name="Sato Y."/>
            <person name="Atarashi K."/>
            <person name="Plichta R.D."/>
            <person name="Arai Y."/>
            <person name="Sasajima S."/>
            <person name="Kearney M.S."/>
            <person name="Suda W."/>
            <person name="Takeshita K."/>
            <person name="Sasaki T."/>
            <person name="Okamoto S."/>
            <person name="Skelly N.A."/>
            <person name="Okamura Y."/>
            <person name="Vlamakis H."/>
            <person name="Li Y."/>
            <person name="Tanoue T."/>
            <person name="Takei H."/>
            <person name="Nittono H."/>
            <person name="Narushima S."/>
            <person name="Irie J."/>
            <person name="Itoh H."/>
            <person name="Moriya K."/>
            <person name="Sugiura Y."/>
            <person name="Suematsu M."/>
            <person name="Moritoki N."/>
            <person name="Shibata S."/>
            <person name="Littman R.D."/>
            <person name="Fischbach A.M."/>
            <person name="Uwamino Y."/>
            <person name="Inoue T."/>
            <person name="Honda A."/>
            <person name="Hattori M."/>
            <person name="Murai T."/>
            <person name="Xavier J.R."/>
            <person name="Hirose N."/>
            <person name="Honda K."/>
        </authorList>
    </citation>
    <scope>NUCLEOTIDE SEQUENCE [LARGE SCALE GENOMIC DNA]</scope>
    <source>
        <strain evidence="6 7">CE91-St30</strain>
    </source>
</reference>
<evidence type="ECO:0000256" key="1">
    <source>
        <dbReference type="ARBA" id="ARBA00022475"/>
    </source>
</evidence>
<accession>A0ABN6MJN2</accession>
<dbReference type="InterPro" id="IPR050490">
    <property type="entry name" value="Bact_solute-bd_prot1"/>
</dbReference>
<evidence type="ECO:0000256" key="3">
    <source>
        <dbReference type="ARBA" id="ARBA00023136"/>
    </source>
</evidence>
<dbReference type="InterPro" id="IPR006059">
    <property type="entry name" value="SBP"/>
</dbReference>
<evidence type="ECO:0000256" key="5">
    <source>
        <dbReference type="ARBA" id="ARBA00023288"/>
    </source>
</evidence>
<keyword evidence="7" id="KW-1185">Reference proteome</keyword>
<organism evidence="6 7">
    <name type="scientific">Raoultibacter timonensis</name>
    <dbReference type="NCBI Taxonomy" id="1907662"/>
    <lineage>
        <taxon>Bacteria</taxon>
        <taxon>Bacillati</taxon>
        <taxon>Actinomycetota</taxon>
        <taxon>Coriobacteriia</taxon>
        <taxon>Eggerthellales</taxon>
        <taxon>Eggerthellaceae</taxon>
        <taxon>Raoultibacter</taxon>
    </lineage>
</organism>
<evidence type="ECO:0000256" key="2">
    <source>
        <dbReference type="ARBA" id="ARBA00022729"/>
    </source>
</evidence>
<dbReference type="EMBL" id="AP025564">
    <property type="protein sequence ID" value="BDE97463.1"/>
    <property type="molecule type" value="Genomic_DNA"/>
</dbReference>
<dbReference type="Pfam" id="PF01547">
    <property type="entry name" value="SBP_bac_1"/>
    <property type="match status" value="1"/>
</dbReference>
<evidence type="ECO:0000313" key="6">
    <source>
        <dbReference type="EMBL" id="BDE97463.1"/>
    </source>
</evidence>
<name>A0ABN6MJN2_9ACTN</name>
<dbReference type="SUPFAM" id="SSF53850">
    <property type="entry name" value="Periplasmic binding protein-like II"/>
    <property type="match status" value="1"/>
</dbReference>
<keyword evidence="4" id="KW-0564">Palmitate</keyword>
<dbReference type="PANTHER" id="PTHR43649:SF33">
    <property type="entry name" value="POLYGALACTURONAN_RHAMNOGALACTURONAN-BINDING PROTEIN YTCQ"/>
    <property type="match status" value="1"/>
</dbReference>
<dbReference type="PANTHER" id="PTHR43649">
    <property type="entry name" value="ARABINOSE-BINDING PROTEIN-RELATED"/>
    <property type="match status" value="1"/>
</dbReference>
<evidence type="ECO:0008006" key="8">
    <source>
        <dbReference type="Google" id="ProtNLM"/>
    </source>
</evidence>
<keyword evidence="2" id="KW-0732">Signal</keyword>
<evidence type="ECO:0000313" key="7">
    <source>
        <dbReference type="Proteomes" id="UP001320544"/>
    </source>
</evidence>
<keyword evidence="3" id="KW-0472">Membrane</keyword>
<proteinExistence type="predicted"/>
<evidence type="ECO:0000256" key="4">
    <source>
        <dbReference type="ARBA" id="ARBA00023139"/>
    </source>
</evidence>
<keyword evidence="5" id="KW-0449">Lipoprotein</keyword>
<protein>
    <recommendedName>
        <fullName evidence="8">Carbohydrate ABC transporter substrate-binding protein (CUT1 family)</fullName>
    </recommendedName>
</protein>
<dbReference type="Proteomes" id="UP001320544">
    <property type="component" value="Chromosome"/>
</dbReference>
<gene>
    <name evidence="6" type="ORF">CE91St30_27960</name>
</gene>
<dbReference type="RefSeq" id="WP_244386763.1">
    <property type="nucleotide sequence ID" value="NZ_AP025564.1"/>
</dbReference>
<sequence length="446" mass="47381">MGESTDTSVFSRHSSHSLTRRGFCAAAAASALLFLAPGCTSSRNVVVDDTDVDAAAVQLTFFGFKYEPLNVIAIEEALHGYMDENGGVSIVYESIKSLPYFDALDKRLAAGLGDDVFMVDHDTVLEFEAAGYLADLSDLATISSFSELALSQMRSEGAIDYVPTSISAFGLYCNTDMLAAYGVSVPRTFAEFERACEKFVAEGVLPVVANNDISLKTVAIARGLADVYDSADPTAAIVSFNDDHAGLVSHLREGFEVVERMISGGWVDAGLALETEKTADDLSQFATGAYPFMLTGAWASVRMHDLAPDLEFDVHPYPVLDDRSVLVVNVDTRVSVNANGPHVEQAKDFVTYLTRPGPIELFANSQCSFSPLIGNAAPDDGSLAPIAAAFESGVTVIGSDDNLHLPIWSSVRECVAALLEGRTAEEAEALLAELIATASGQGGESV</sequence>